<organism evidence="2 3">
    <name type="scientific">Ajellomyces capsulatus (strain H88)</name>
    <name type="common">Darling's disease fungus</name>
    <name type="synonym">Histoplasma capsulatum</name>
    <dbReference type="NCBI Taxonomy" id="544711"/>
    <lineage>
        <taxon>Eukaryota</taxon>
        <taxon>Fungi</taxon>
        <taxon>Dikarya</taxon>
        <taxon>Ascomycota</taxon>
        <taxon>Pezizomycotina</taxon>
        <taxon>Eurotiomycetes</taxon>
        <taxon>Eurotiomycetidae</taxon>
        <taxon>Onygenales</taxon>
        <taxon>Ajellomycetaceae</taxon>
        <taxon>Histoplasma</taxon>
    </lineage>
</organism>
<accession>A0A8A1LM29</accession>
<name>A0A8A1LM29_AJEC8</name>
<evidence type="ECO:0000313" key="2">
    <source>
        <dbReference type="EMBL" id="QSS54115.1"/>
    </source>
</evidence>
<sequence>MQTRNPNPFGLWRTSKKFPFQMENHSGGSSAPQSRQGILNFPPIFPPRSTNTFFSQVTWTITQSS</sequence>
<protein>
    <submittedName>
        <fullName evidence="2">Uncharacterized protein</fullName>
    </submittedName>
</protein>
<feature type="region of interest" description="Disordered" evidence="1">
    <location>
        <begin position="20"/>
        <end position="42"/>
    </location>
</feature>
<dbReference type="Proteomes" id="UP000663419">
    <property type="component" value="Chromosome 3"/>
</dbReference>
<reference evidence="2" key="1">
    <citation type="submission" date="2021-01" db="EMBL/GenBank/DDBJ databases">
        <title>Chromosome-level genome assembly of a human fungal pathogen reveals clustering of transcriptionally co-regulated genes.</title>
        <authorList>
            <person name="Voorhies M."/>
            <person name="Cohen S."/>
            <person name="Shea T.P."/>
            <person name="Petrus S."/>
            <person name="Munoz J.F."/>
            <person name="Poplawski S."/>
            <person name="Goldman W.E."/>
            <person name="Michael T."/>
            <person name="Cuomo C.A."/>
            <person name="Sil A."/>
            <person name="Beyhan S."/>
        </authorList>
    </citation>
    <scope>NUCLEOTIDE SEQUENCE</scope>
    <source>
        <strain evidence="2">H88</strain>
    </source>
</reference>
<feature type="compositionally biased region" description="Polar residues" evidence="1">
    <location>
        <begin position="23"/>
        <end position="37"/>
    </location>
</feature>
<evidence type="ECO:0000313" key="3">
    <source>
        <dbReference type="Proteomes" id="UP000663419"/>
    </source>
</evidence>
<dbReference type="EMBL" id="CP069104">
    <property type="protein sequence ID" value="QSS54115.1"/>
    <property type="molecule type" value="Genomic_DNA"/>
</dbReference>
<evidence type="ECO:0000256" key="1">
    <source>
        <dbReference type="SAM" id="MobiDB-lite"/>
    </source>
</evidence>
<proteinExistence type="predicted"/>
<gene>
    <name evidence="2" type="ORF">I7I53_01578</name>
</gene>
<dbReference type="VEuPathDB" id="FungiDB:I7I53_01578"/>
<dbReference type="AlphaFoldDB" id="A0A8A1LM29"/>